<dbReference type="CDD" id="cd05403">
    <property type="entry name" value="NT_KNTase_like"/>
    <property type="match status" value="1"/>
</dbReference>
<sequence>MEVIDLECVKEVAEKWGLRYVVLHGSQAKGYAKEFSDVDLAIKVGRELNFVERGRLYGEMEECVSGKLDLSFLDDWNPILAWEVLTNGKVIYARDLNEVIEDKVKAIVEVCDLEPLLKLSYKENKRALARLSGKGVES</sequence>
<dbReference type="SUPFAM" id="SSF81301">
    <property type="entry name" value="Nucleotidyltransferase"/>
    <property type="match status" value="1"/>
</dbReference>
<dbReference type="AlphaFoldDB" id="A0A977KBP5"/>
<dbReference type="Gene3D" id="3.30.460.10">
    <property type="entry name" value="Beta Polymerase, domain 2"/>
    <property type="match status" value="1"/>
</dbReference>
<feature type="domain" description="Polymerase beta nucleotidyltransferase" evidence="1">
    <location>
        <begin position="12"/>
        <end position="95"/>
    </location>
</feature>
<organism evidence="2 3">
    <name type="scientific">Ignicoccus pacificus DSM 13166</name>
    <dbReference type="NCBI Taxonomy" id="940294"/>
    <lineage>
        <taxon>Archaea</taxon>
        <taxon>Thermoproteota</taxon>
        <taxon>Thermoprotei</taxon>
        <taxon>Desulfurococcales</taxon>
        <taxon>Desulfurococcaceae</taxon>
        <taxon>Ignicoccus</taxon>
    </lineage>
</organism>
<dbReference type="Pfam" id="PF18765">
    <property type="entry name" value="Polbeta"/>
    <property type="match status" value="1"/>
</dbReference>
<accession>A0A977KBP5</accession>
<evidence type="ECO:0000313" key="3">
    <source>
        <dbReference type="Proteomes" id="UP001063698"/>
    </source>
</evidence>
<evidence type="ECO:0000313" key="2">
    <source>
        <dbReference type="EMBL" id="UXD22656.1"/>
    </source>
</evidence>
<dbReference type="PANTHER" id="PTHR43852:SF3">
    <property type="entry name" value="NUCLEOTIDYLTRANSFERASE"/>
    <property type="match status" value="1"/>
</dbReference>
<dbReference type="EMBL" id="CP006868">
    <property type="protein sequence ID" value="UXD22656.1"/>
    <property type="molecule type" value="Genomic_DNA"/>
</dbReference>
<dbReference type="InterPro" id="IPR043519">
    <property type="entry name" value="NT_sf"/>
</dbReference>
<reference evidence="2" key="1">
    <citation type="submission" date="2013-11" db="EMBL/GenBank/DDBJ databases">
        <title>Comparative genomics of Ignicoccus.</title>
        <authorList>
            <person name="Podar M."/>
        </authorList>
    </citation>
    <scope>NUCLEOTIDE SEQUENCE</scope>
    <source>
        <strain evidence="2">DSM 13166</strain>
    </source>
</reference>
<dbReference type="InterPro" id="IPR052930">
    <property type="entry name" value="TA_antitoxin_MntA"/>
</dbReference>
<dbReference type="PANTHER" id="PTHR43852">
    <property type="entry name" value="NUCLEOTIDYLTRANSFERASE"/>
    <property type="match status" value="1"/>
</dbReference>
<dbReference type="Proteomes" id="UP001063698">
    <property type="component" value="Chromosome"/>
</dbReference>
<protein>
    <recommendedName>
        <fullName evidence="1">Polymerase beta nucleotidyltransferase domain-containing protein</fullName>
    </recommendedName>
</protein>
<keyword evidence="3" id="KW-1185">Reference proteome</keyword>
<proteinExistence type="predicted"/>
<evidence type="ECO:0000259" key="1">
    <source>
        <dbReference type="Pfam" id="PF18765"/>
    </source>
</evidence>
<gene>
    <name evidence="2" type="ORF">IPA_07095</name>
</gene>
<dbReference type="NCBIfam" id="NF047752">
    <property type="entry name" value="MntA_antitoxin"/>
    <property type="match status" value="1"/>
</dbReference>
<name>A0A977KBP5_9CREN</name>
<dbReference type="KEGG" id="ipc:IPA_07095"/>
<dbReference type="InterPro" id="IPR041633">
    <property type="entry name" value="Polbeta"/>
</dbReference>